<gene>
    <name evidence="1" type="ORF">M441DRAFT_378942</name>
</gene>
<name>A0A2T3ZAT5_TRIA4</name>
<evidence type="ECO:0000313" key="1">
    <source>
        <dbReference type="EMBL" id="PTB41923.1"/>
    </source>
</evidence>
<keyword evidence="2" id="KW-1185">Reference proteome</keyword>
<sequence length="110" mass="11878">MSISQIHGLSKMRLAFPAIPALPCHEVASAPLFKPMRRHASASSLSPALLPRSKTRATGVACQDLVTTPIQPRRAVGHDHRPHHCPSLQSLFGATPQFCESVTPSPRLRG</sequence>
<organism evidence="1 2">
    <name type="scientific">Trichoderma asperellum (strain ATCC 204424 / CBS 433.97 / NBRC 101777)</name>
    <dbReference type="NCBI Taxonomy" id="1042311"/>
    <lineage>
        <taxon>Eukaryota</taxon>
        <taxon>Fungi</taxon>
        <taxon>Dikarya</taxon>
        <taxon>Ascomycota</taxon>
        <taxon>Pezizomycotina</taxon>
        <taxon>Sordariomycetes</taxon>
        <taxon>Hypocreomycetidae</taxon>
        <taxon>Hypocreales</taxon>
        <taxon>Hypocreaceae</taxon>
        <taxon>Trichoderma</taxon>
    </lineage>
</organism>
<reference evidence="1 2" key="1">
    <citation type="submission" date="2016-07" db="EMBL/GenBank/DDBJ databases">
        <title>Multiple horizontal gene transfer events from other fungi enriched the ability of initially mycotrophic Trichoderma (Ascomycota) to feed on dead plant biomass.</title>
        <authorList>
            <consortium name="DOE Joint Genome Institute"/>
            <person name="Aerts A."/>
            <person name="Atanasova L."/>
            <person name="Chenthamara K."/>
            <person name="Zhang J."/>
            <person name="Grujic M."/>
            <person name="Henrissat B."/>
            <person name="Kuo A."/>
            <person name="Salamov A."/>
            <person name="Lipzen A."/>
            <person name="Labutti K."/>
            <person name="Barry K."/>
            <person name="Miao Y."/>
            <person name="Rahimi M.J."/>
            <person name="Shen Q."/>
            <person name="Grigoriev I.V."/>
            <person name="Kubicek C.P."/>
            <person name="Druzhinina I.S."/>
        </authorList>
    </citation>
    <scope>NUCLEOTIDE SEQUENCE [LARGE SCALE GENOMIC DNA]</scope>
    <source>
        <strain evidence="1 2">CBS 433.97</strain>
    </source>
</reference>
<dbReference type="Proteomes" id="UP000240493">
    <property type="component" value="Unassembled WGS sequence"/>
</dbReference>
<evidence type="ECO:0000313" key="2">
    <source>
        <dbReference type="Proteomes" id="UP000240493"/>
    </source>
</evidence>
<accession>A0A2T3ZAT5</accession>
<protein>
    <submittedName>
        <fullName evidence="1">Uncharacterized protein</fullName>
    </submittedName>
</protein>
<dbReference type="AlphaFoldDB" id="A0A2T3ZAT5"/>
<dbReference type="EMBL" id="KZ679260">
    <property type="protein sequence ID" value="PTB41923.1"/>
    <property type="molecule type" value="Genomic_DNA"/>
</dbReference>
<proteinExistence type="predicted"/>